<keyword evidence="4" id="KW-0028">Amino-acid biosynthesis</keyword>
<dbReference type="InterPro" id="IPR015424">
    <property type="entry name" value="PyrdxlP-dep_Trfase"/>
</dbReference>
<evidence type="ECO:0000313" key="8">
    <source>
        <dbReference type="EMBL" id="CAB4953634.1"/>
    </source>
</evidence>
<evidence type="ECO:0000256" key="5">
    <source>
        <dbReference type="ARBA" id="ARBA00022679"/>
    </source>
</evidence>
<keyword evidence="3" id="KW-0032">Aminotransferase</keyword>
<organism evidence="8">
    <name type="scientific">freshwater metagenome</name>
    <dbReference type="NCBI Taxonomy" id="449393"/>
    <lineage>
        <taxon>unclassified sequences</taxon>
        <taxon>metagenomes</taxon>
        <taxon>ecological metagenomes</taxon>
    </lineage>
</organism>
<dbReference type="GO" id="GO:0008483">
    <property type="term" value="F:transaminase activity"/>
    <property type="evidence" value="ECO:0007669"/>
    <property type="project" value="UniProtKB-KW"/>
</dbReference>
<dbReference type="Pfam" id="PF00202">
    <property type="entry name" value="Aminotran_3"/>
    <property type="match status" value="1"/>
</dbReference>
<evidence type="ECO:0000256" key="4">
    <source>
        <dbReference type="ARBA" id="ARBA00022605"/>
    </source>
</evidence>
<dbReference type="PIRSF" id="PIRSF000521">
    <property type="entry name" value="Transaminase_4ab_Lys_Orn"/>
    <property type="match status" value="1"/>
</dbReference>
<dbReference type="CDD" id="cd00610">
    <property type="entry name" value="OAT_like"/>
    <property type="match status" value="1"/>
</dbReference>
<dbReference type="PROSITE" id="PS00600">
    <property type="entry name" value="AA_TRANSFER_CLASS_3"/>
    <property type="match status" value="1"/>
</dbReference>
<reference evidence="8" key="1">
    <citation type="submission" date="2020-05" db="EMBL/GenBank/DDBJ databases">
        <authorList>
            <person name="Chiriac C."/>
            <person name="Salcher M."/>
            <person name="Ghai R."/>
            <person name="Kavagutti S V."/>
        </authorList>
    </citation>
    <scope>NUCLEOTIDE SEQUENCE</scope>
</reference>
<dbReference type="FunFam" id="3.40.640.10:FF:000004">
    <property type="entry name" value="Acetylornithine aminotransferase"/>
    <property type="match status" value="1"/>
</dbReference>
<evidence type="ECO:0000256" key="6">
    <source>
        <dbReference type="ARBA" id="ARBA00022898"/>
    </source>
</evidence>
<proteinExistence type="inferred from homology"/>
<dbReference type="InterPro" id="IPR050103">
    <property type="entry name" value="Class-III_PLP-dep_AT"/>
</dbReference>
<dbReference type="InterPro" id="IPR015422">
    <property type="entry name" value="PyrdxlP-dep_Trfase_small"/>
</dbReference>
<dbReference type="InterPro" id="IPR015421">
    <property type="entry name" value="PyrdxlP-dep_Trfase_major"/>
</dbReference>
<dbReference type="InterPro" id="IPR049704">
    <property type="entry name" value="Aminotrans_3_PPA_site"/>
</dbReference>
<dbReference type="HAMAP" id="MF_01107">
    <property type="entry name" value="ArgD_aminotrans_3"/>
    <property type="match status" value="1"/>
</dbReference>
<gene>
    <name evidence="8" type="ORF">UFOPK3789_00847</name>
</gene>
<comment type="cofactor">
    <cofactor evidence="1">
        <name>pyridoxal 5'-phosphate</name>
        <dbReference type="ChEBI" id="CHEBI:597326"/>
    </cofactor>
</comment>
<dbReference type="GO" id="GO:0006526">
    <property type="term" value="P:L-arginine biosynthetic process"/>
    <property type="evidence" value="ECO:0007669"/>
    <property type="project" value="UniProtKB-ARBA"/>
</dbReference>
<dbReference type="NCBIfam" id="TIGR00707">
    <property type="entry name" value="argD"/>
    <property type="match status" value="1"/>
</dbReference>
<protein>
    <submittedName>
        <fullName evidence="8">Unannotated protein</fullName>
    </submittedName>
</protein>
<dbReference type="EMBL" id="CAFBNL010000041">
    <property type="protein sequence ID" value="CAB4953634.1"/>
    <property type="molecule type" value="Genomic_DNA"/>
</dbReference>
<evidence type="ECO:0000256" key="7">
    <source>
        <dbReference type="ARBA" id="ARBA00029440"/>
    </source>
</evidence>
<comment type="pathway">
    <text evidence="7">Amino-acid biosynthesis.</text>
</comment>
<name>A0A6J7KIB0_9ZZZZ</name>
<comment type="subcellular location">
    <subcellularLocation>
        <location evidence="2">Mitochondrion</location>
    </subcellularLocation>
</comment>
<dbReference type="PANTHER" id="PTHR11986">
    <property type="entry name" value="AMINOTRANSFERASE CLASS III"/>
    <property type="match status" value="1"/>
</dbReference>
<accession>A0A6J7KIB0</accession>
<dbReference type="InterPro" id="IPR004636">
    <property type="entry name" value="AcOrn/SuccOrn_fam"/>
</dbReference>
<dbReference type="PANTHER" id="PTHR11986:SF79">
    <property type="entry name" value="ACETYLORNITHINE AMINOTRANSFERASE, MITOCHONDRIAL"/>
    <property type="match status" value="1"/>
</dbReference>
<dbReference type="Gene3D" id="3.90.1150.10">
    <property type="entry name" value="Aspartate Aminotransferase, domain 1"/>
    <property type="match status" value="1"/>
</dbReference>
<evidence type="ECO:0000256" key="1">
    <source>
        <dbReference type="ARBA" id="ARBA00001933"/>
    </source>
</evidence>
<dbReference type="InterPro" id="IPR005814">
    <property type="entry name" value="Aminotrans_3"/>
</dbReference>
<sequence length="407" mass="43328">MNHLTQNELSQLDAEHVFSTYARQPVAFVRGEGTRLWDSEGRVYLDFLCGLAVTSLGHAHPVVAAAIADQARTLAHVSNLFYNDIQPRLAERLDLLLTSATGTSGKLFFTNSGAEANECAIKLARRYGQLNGGPERFHILSAFNSFHGRTLATLAATGQPEKQETFQPMPATFRQVEFGDIGGLTNAMDERVCAVMIESIQAEGGVIPAPSGYLDAVRALCDEREVLLIADEVQTGLGRTGKWFGFEHSTDARPDIVTMAKALGNGMPIGACWARNEVASAFRPGDHGTTFGGQPLAARAALAVLDVMEAEDVPKRAEEKGKRLAESLSALPDIKEVRGMGLLLACELGDGINAKETAVACLSNGLVVNAVTATALRLAPPLLVSDSEIDEAVAILNSVLSEMGGKA</sequence>
<dbReference type="GO" id="GO:0042802">
    <property type="term" value="F:identical protein binding"/>
    <property type="evidence" value="ECO:0007669"/>
    <property type="project" value="TreeGrafter"/>
</dbReference>
<keyword evidence="5" id="KW-0808">Transferase</keyword>
<dbReference type="AlphaFoldDB" id="A0A6J7KIB0"/>
<dbReference type="Gene3D" id="3.40.640.10">
    <property type="entry name" value="Type I PLP-dependent aspartate aminotransferase-like (Major domain)"/>
    <property type="match status" value="1"/>
</dbReference>
<evidence type="ECO:0000256" key="2">
    <source>
        <dbReference type="ARBA" id="ARBA00004173"/>
    </source>
</evidence>
<keyword evidence="6" id="KW-0663">Pyridoxal phosphate</keyword>
<dbReference type="GO" id="GO:0030170">
    <property type="term" value="F:pyridoxal phosphate binding"/>
    <property type="evidence" value="ECO:0007669"/>
    <property type="project" value="InterPro"/>
</dbReference>
<dbReference type="SUPFAM" id="SSF53383">
    <property type="entry name" value="PLP-dependent transferases"/>
    <property type="match status" value="1"/>
</dbReference>
<evidence type="ECO:0000256" key="3">
    <source>
        <dbReference type="ARBA" id="ARBA00022576"/>
    </source>
</evidence>
<dbReference type="NCBIfam" id="NF002874">
    <property type="entry name" value="PRK03244.1"/>
    <property type="match status" value="1"/>
</dbReference>
<dbReference type="NCBIfam" id="NF002325">
    <property type="entry name" value="PRK01278.1"/>
    <property type="match status" value="1"/>
</dbReference>
<dbReference type="GO" id="GO:0005739">
    <property type="term" value="C:mitochondrion"/>
    <property type="evidence" value="ECO:0007669"/>
    <property type="project" value="UniProtKB-SubCell"/>
</dbReference>